<dbReference type="GO" id="GO:0004560">
    <property type="term" value="F:alpha-L-fucosidase activity"/>
    <property type="evidence" value="ECO:0007669"/>
    <property type="project" value="UniProtKB-EC"/>
</dbReference>
<dbReference type="InterPro" id="IPR012341">
    <property type="entry name" value="6hp_glycosidase-like_sf"/>
</dbReference>
<dbReference type="InterPro" id="IPR049053">
    <property type="entry name" value="AFCA-like_C"/>
</dbReference>
<dbReference type="EMBL" id="JACCCU010000001">
    <property type="protein sequence ID" value="NYF90200.1"/>
    <property type="molecule type" value="Genomic_DNA"/>
</dbReference>
<dbReference type="InterPro" id="IPR008928">
    <property type="entry name" value="6-hairpin_glycosidase_sf"/>
</dbReference>
<gene>
    <name evidence="5" type="ORF">HDF08_002267</name>
</gene>
<evidence type="ECO:0000256" key="1">
    <source>
        <dbReference type="SAM" id="SignalP"/>
    </source>
</evidence>
<evidence type="ECO:0000313" key="6">
    <source>
        <dbReference type="Proteomes" id="UP000564385"/>
    </source>
</evidence>
<feature type="signal peptide" evidence="1">
    <location>
        <begin position="1"/>
        <end position="26"/>
    </location>
</feature>
<evidence type="ECO:0000259" key="2">
    <source>
        <dbReference type="Pfam" id="PF14498"/>
    </source>
</evidence>
<keyword evidence="5" id="KW-0378">Hydrolase</keyword>
<dbReference type="InterPro" id="IPR054363">
    <property type="entry name" value="GH95_cat"/>
</dbReference>
<reference evidence="5 6" key="1">
    <citation type="submission" date="2020-07" db="EMBL/GenBank/DDBJ databases">
        <title>Genomic Encyclopedia of Type Strains, Phase IV (KMG-V): Genome sequencing to study the core and pangenomes of soil and plant-associated prokaryotes.</title>
        <authorList>
            <person name="Whitman W."/>
        </authorList>
    </citation>
    <scope>NUCLEOTIDE SEQUENCE [LARGE SCALE GENOMIC DNA]</scope>
    <source>
        <strain evidence="5 6">M8UP22</strain>
    </source>
</reference>
<dbReference type="PIRSF" id="PIRSF007663">
    <property type="entry name" value="UCP007663"/>
    <property type="match status" value="1"/>
</dbReference>
<dbReference type="InterPro" id="IPR006311">
    <property type="entry name" value="TAT_signal"/>
</dbReference>
<dbReference type="Gene3D" id="2.60.40.1180">
    <property type="entry name" value="Golgi alpha-mannosidase II"/>
    <property type="match status" value="1"/>
</dbReference>
<dbReference type="InterPro" id="IPR013780">
    <property type="entry name" value="Glyco_hydro_b"/>
</dbReference>
<dbReference type="SUPFAM" id="SSF48208">
    <property type="entry name" value="Six-hairpin glycosidases"/>
    <property type="match status" value="1"/>
</dbReference>
<dbReference type="Proteomes" id="UP000564385">
    <property type="component" value="Unassembled WGS sequence"/>
</dbReference>
<accession>A0A852VEX5</accession>
<dbReference type="AlphaFoldDB" id="A0A852VEX5"/>
<name>A0A852VEX5_9BACT</name>
<dbReference type="PANTHER" id="PTHR31084:SF0">
    <property type="entry name" value="ALPHA-L-FUCOSIDASE 2"/>
    <property type="match status" value="1"/>
</dbReference>
<dbReference type="EC" id="3.2.1.51" evidence="5"/>
<feature type="domain" description="Alpha fucosidase A-like C-terminal" evidence="3">
    <location>
        <begin position="788"/>
        <end position="886"/>
    </location>
</feature>
<evidence type="ECO:0000313" key="5">
    <source>
        <dbReference type="EMBL" id="NYF90200.1"/>
    </source>
</evidence>
<evidence type="ECO:0000259" key="3">
    <source>
        <dbReference type="Pfam" id="PF21307"/>
    </source>
</evidence>
<dbReference type="Pfam" id="PF21307">
    <property type="entry name" value="Glyco_hydro_95_C"/>
    <property type="match status" value="1"/>
</dbReference>
<evidence type="ECO:0000259" key="4">
    <source>
        <dbReference type="Pfam" id="PF22124"/>
    </source>
</evidence>
<dbReference type="InterPro" id="IPR016518">
    <property type="entry name" value="Alpha-L-fucosidase"/>
</dbReference>
<feature type="domain" description="Glycosyl hydrolase family 95 N-terminal" evidence="2">
    <location>
        <begin position="48"/>
        <end position="323"/>
    </location>
</feature>
<dbReference type="Gene3D" id="2.70.98.50">
    <property type="entry name" value="putative glycoside hydrolase family protein from bacillus halodurans"/>
    <property type="match status" value="1"/>
</dbReference>
<organism evidence="5 6">
    <name type="scientific">Tunturiibacter lichenicola</name>
    <dbReference type="NCBI Taxonomy" id="2051959"/>
    <lineage>
        <taxon>Bacteria</taxon>
        <taxon>Pseudomonadati</taxon>
        <taxon>Acidobacteriota</taxon>
        <taxon>Terriglobia</taxon>
        <taxon>Terriglobales</taxon>
        <taxon>Acidobacteriaceae</taxon>
        <taxon>Tunturiibacter</taxon>
    </lineage>
</organism>
<dbReference type="PROSITE" id="PS51318">
    <property type="entry name" value="TAT"/>
    <property type="match status" value="1"/>
</dbReference>
<dbReference type="InterPro" id="IPR027414">
    <property type="entry name" value="GH95_N_dom"/>
</dbReference>
<comment type="caution">
    <text evidence="5">The sequence shown here is derived from an EMBL/GenBank/DDBJ whole genome shotgun (WGS) entry which is preliminary data.</text>
</comment>
<dbReference type="Pfam" id="PF22124">
    <property type="entry name" value="Glyco_hydro_95_cat"/>
    <property type="match status" value="1"/>
</dbReference>
<dbReference type="Gene3D" id="1.50.10.10">
    <property type="match status" value="1"/>
</dbReference>
<dbReference type="GO" id="GO:0005975">
    <property type="term" value="P:carbohydrate metabolic process"/>
    <property type="evidence" value="ECO:0007669"/>
    <property type="project" value="InterPro"/>
</dbReference>
<dbReference type="Pfam" id="PF14498">
    <property type="entry name" value="Glyco_hyd_65N_2"/>
    <property type="match status" value="1"/>
</dbReference>
<feature type="chain" id="PRO_5032548706" evidence="1">
    <location>
        <begin position="27"/>
        <end position="893"/>
    </location>
</feature>
<dbReference type="PANTHER" id="PTHR31084">
    <property type="entry name" value="ALPHA-L-FUCOSIDASE 2"/>
    <property type="match status" value="1"/>
</dbReference>
<sequence>MGSSSTRRSFLSLLGLTYASSYLSSASVNAIAESSSEDTKYASTESLLWFEQPAGQWVDAVPLGNGRLGAMVLGGGLGGTSDAGRERITLNEDTLWSGAPSDWNNPDAEHHLPEVRKLILQQGKYQAADQECRKMQGPYNQAFEPVGDVLITLDHPSAVSGYRRELDLDRGVATVRYSVSGAEGANAEVGDLYIREVFVSAPAQVIVIRLTCSRKGALNGIVRFVSLLQSKTEAIDDNTIRLIGKAPSVSIPSYLHNDNPIQYSDAEGVGMRFAAVLDAQLLDSNSHPSARDGSVTRAQDGTLAIKNATSVLLLVGIATGYKGYAQIPDMPLAEIVAAAERPVASAKVISYESLYSAHLKDHQALYRRVRIDLGKEFGSSSSSTDKRVSEFAANPDPALLALYFNLGRYMLMTSSRPGTQPANLQGIWTDELRPPWSSNWTSNINVQMNYWPVETCNLSECHLPLAEMIADLSQNGAKTAQVNYGANGWVSHHNIDLWRQSAPVGMGTEFATPTWANFAMSGPWLCAHLWEHYLFTGDESFLRKVYPIMRGSAEFCLSWMVDDGKGGLTTCPSFSTENTFFAPNGTTASTSFGCTLDLALIRELSTNVQQAATVLNTDFAFAARLSTVVKRLPDYQIGRWGQLQEWAIDYEENQPGQRHMSHLYPVYPGSEITPRNNPRLAQAARRSVERRLANGGAYTGWSRAWVIGLWARLEDGDMAWESLKMLIEHSTGPNLFDTHPLGETLETAIATSSGEKTARSKSAGPPHSIFQIDGNFGATAAIAELLLQSHDKEVALLPALPIAWKNGSIRGLRTRGGLEVALRWKDGKLVDAELLALRDGTHRLRVQRGLRLIMATNTKGDAVDLTPDKDREIVTIRVRKGQQYHLVAGVSDK</sequence>
<keyword evidence="1" id="KW-0732">Signal</keyword>
<protein>
    <submittedName>
        <fullName evidence="5">Alpha-L-fucosidase 2</fullName>
        <ecNumber evidence="5">3.2.1.51</ecNumber>
    </submittedName>
</protein>
<keyword evidence="5" id="KW-0326">Glycosidase</keyword>
<feature type="domain" description="Glycosyl hydrolase family 95 catalytic" evidence="4">
    <location>
        <begin position="350"/>
        <end position="786"/>
    </location>
</feature>
<proteinExistence type="predicted"/>